<keyword evidence="7" id="KW-1185">Reference proteome</keyword>
<organism evidence="6 7">
    <name type="scientific">Goodfellowiella coeruleoviolacea</name>
    <dbReference type="NCBI Taxonomy" id="334858"/>
    <lineage>
        <taxon>Bacteria</taxon>
        <taxon>Bacillati</taxon>
        <taxon>Actinomycetota</taxon>
        <taxon>Actinomycetes</taxon>
        <taxon>Pseudonocardiales</taxon>
        <taxon>Pseudonocardiaceae</taxon>
        <taxon>Goodfellowiella</taxon>
    </lineage>
</organism>
<dbReference type="GO" id="GO:0003700">
    <property type="term" value="F:DNA-binding transcription factor activity"/>
    <property type="evidence" value="ECO:0007669"/>
    <property type="project" value="InterPro"/>
</dbReference>
<keyword evidence="2" id="KW-0238">DNA-binding</keyword>
<dbReference type="Gene3D" id="1.10.10.10">
    <property type="entry name" value="Winged helix-like DNA-binding domain superfamily/Winged helix DNA-binding domain"/>
    <property type="match status" value="1"/>
</dbReference>
<evidence type="ECO:0000256" key="3">
    <source>
        <dbReference type="ARBA" id="ARBA00023163"/>
    </source>
</evidence>
<dbReference type="InterPro" id="IPR036388">
    <property type="entry name" value="WH-like_DNA-bd_sf"/>
</dbReference>
<dbReference type="GO" id="GO:0003677">
    <property type="term" value="F:DNA binding"/>
    <property type="evidence" value="ECO:0007669"/>
    <property type="project" value="UniProtKB-KW"/>
</dbReference>
<dbReference type="RefSeq" id="WP_253765919.1">
    <property type="nucleotide sequence ID" value="NZ_JAMTCK010000001.1"/>
</dbReference>
<evidence type="ECO:0000313" key="6">
    <source>
        <dbReference type="EMBL" id="MCP2163357.1"/>
    </source>
</evidence>
<evidence type="ECO:0000256" key="1">
    <source>
        <dbReference type="ARBA" id="ARBA00023015"/>
    </source>
</evidence>
<dbReference type="InterPro" id="IPR011711">
    <property type="entry name" value="GntR_C"/>
</dbReference>
<dbReference type="EMBL" id="JAMTCK010000001">
    <property type="protein sequence ID" value="MCP2163357.1"/>
    <property type="molecule type" value="Genomic_DNA"/>
</dbReference>
<evidence type="ECO:0000313" key="7">
    <source>
        <dbReference type="Proteomes" id="UP001206128"/>
    </source>
</evidence>
<dbReference type="SUPFAM" id="SSF46785">
    <property type="entry name" value="Winged helix' DNA-binding domain"/>
    <property type="match status" value="2"/>
</dbReference>
<evidence type="ECO:0000256" key="2">
    <source>
        <dbReference type="ARBA" id="ARBA00023125"/>
    </source>
</evidence>
<gene>
    <name evidence="6" type="ORF">LX83_000197</name>
</gene>
<sequence length="311" mass="34743">MPVTALAKQVVDLLRQADLPESAHVPEQWLADSLGVSRSPVRRALALLAELGLVRQEPNRGYFLVRPARDLRHADLSVGADPREQAYFQIGDDYLSGRFTGEFTTAEVSRRYGLTTQQANRVLARMESEDLIRRRRGRGWEFQRLLSTVEAHDQSYRFRMIVEPAALLEPGFTVDAAAFAEHRAQQEALLRGDIALLPSDELFRVNSGFHEMLVSCAGNAYLLDSVRRVNRVRRLIEYRHHTDRARLVSQAREHLQLLDLVESGDLAQAAEFLRAHLDAVRAIKTGLPGGRGGSSPRGSARGVRGEHDAPG</sequence>
<dbReference type="Pfam" id="PF07729">
    <property type="entry name" value="FCD"/>
    <property type="match status" value="1"/>
</dbReference>
<dbReference type="InterPro" id="IPR036390">
    <property type="entry name" value="WH_DNA-bd_sf"/>
</dbReference>
<dbReference type="Proteomes" id="UP001206128">
    <property type="component" value="Unassembled WGS sequence"/>
</dbReference>
<evidence type="ECO:0000259" key="5">
    <source>
        <dbReference type="PROSITE" id="PS50949"/>
    </source>
</evidence>
<keyword evidence="3" id="KW-0804">Transcription</keyword>
<proteinExistence type="predicted"/>
<dbReference type="PANTHER" id="PTHR43537">
    <property type="entry name" value="TRANSCRIPTIONAL REGULATOR, GNTR FAMILY"/>
    <property type="match status" value="1"/>
</dbReference>
<dbReference type="PANTHER" id="PTHR43537:SF5">
    <property type="entry name" value="UXU OPERON TRANSCRIPTIONAL REGULATOR"/>
    <property type="match status" value="1"/>
</dbReference>
<dbReference type="SMART" id="SM00895">
    <property type="entry name" value="FCD"/>
    <property type="match status" value="1"/>
</dbReference>
<accession>A0AAE3KDZ9</accession>
<protein>
    <submittedName>
        <fullName evidence="6">Transcriptional regulator, GntR family</fullName>
    </submittedName>
</protein>
<dbReference type="InterPro" id="IPR000524">
    <property type="entry name" value="Tscrpt_reg_HTH_GntR"/>
</dbReference>
<name>A0AAE3KDZ9_9PSEU</name>
<evidence type="ECO:0000256" key="4">
    <source>
        <dbReference type="SAM" id="MobiDB-lite"/>
    </source>
</evidence>
<dbReference type="SMART" id="SM00345">
    <property type="entry name" value="HTH_GNTR"/>
    <property type="match status" value="1"/>
</dbReference>
<feature type="domain" description="HTH gntR-type" evidence="5">
    <location>
        <begin position="1"/>
        <end position="67"/>
    </location>
</feature>
<dbReference type="InterPro" id="IPR008920">
    <property type="entry name" value="TF_FadR/GntR_C"/>
</dbReference>
<dbReference type="PROSITE" id="PS50949">
    <property type="entry name" value="HTH_GNTR"/>
    <property type="match status" value="1"/>
</dbReference>
<reference evidence="6" key="1">
    <citation type="submission" date="2022-06" db="EMBL/GenBank/DDBJ databases">
        <title>Genomic Encyclopedia of Archaeal and Bacterial Type Strains, Phase II (KMG-II): from individual species to whole genera.</title>
        <authorList>
            <person name="Goeker M."/>
        </authorList>
    </citation>
    <scope>NUCLEOTIDE SEQUENCE</scope>
    <source>
        <strain evidence="6">DSM 43935</strain>
    </source>
</reference>
<feature type="region of interest" description="Disordered" evidence="4">
    <location>
        <begin position="285"/>
        <end position="311"/>
    </location>
</feature>
<dbReference type="AlphaFoldDB" id="A0AAE3KDZ9"/>
<dbReference type="Pfam" id="PF00392">
    <property type="entry name" value="GntR"/>
    <property type="match status" value="1"/>
</dbReference>
<dbReference type="SUPFAM" id="SSF48008">
    <property type="entry name" value="GntR ligand-binding domain-like"/>
    <property type="match status" value="1"/>
</dbReference>
<comment type="caution">
    <text evidence="6">The sequence shown here is derived from an EMBL/GenBank/DDBJ whole genome shotgun (WGS) entry which is preliminary data.</text>
</comment>
<keyword evidence="1" id="KW-0805">Transcription regulation</keyword>
<dbReference type="Gene3D" id="1.20.120.530">
    <property type="entry name" value="GntR ligand-binding domain-like"/>
    <property type="match status" value="1"/>
</dbReference>